<dbReference type="Proteomes" id="UP001409585">
    <property type="component" value="Unassembled WGS sequence"/>
</dbReference>
<comment type="caution">
    <text evidence="1">The sequence shown here is derived from an EMBL/GenBank/DDBJ whole genome shotgun (WGS) entry which is preliminary data.</text>
</comment>
<protein>
    <submittedName>
        <fullName evidence="1">Uncharacterized protein</fullName>
    </submittedName>
</protein>
<dbReference type="EMBL" id="BAABLX010000001">
    <property type="protein sequence ID" value="GAA4928477.1"/>
    <property type="molecule type" value="Genomic_DNA"/>
</dbReference>
<dbReference type="AlphaFoldDB" id="A0AAV3TVU0"/>
<sequence length="63" mass="7463">MVVVWRHHLIPDVWVNSGFLPRIKWRKVALQWSQMIYVWRALIQQALPRQGNVEPCPGKQEAT</sequence>
<organism evidence="1 2">
    <name type="scientific">Halioxenophilus aromaticivorans</name>
    <dbReference type="NCBI Taxonomy" id="1306992"/>
    <lineage>
        <taxon>Bacteria</taxon>
        <taxon>Pseudomonadati</taxon>
        <taxon>Pseudomonadota</taxon>
        <taxon>Gammaproteobacteria</taxon>
        <taxon>Alteromonadales</taxon>
        <taxon>Alteromonadaceae</taxon>
        <taxon>Halioxenophilus</taxon>
    </lineage>
</organism>
<evidence type="ECO:0000313" key="2">
    <source>
        <dbReference type="Proteomes" id="UP001409585"/>
    </source>
</evidence>
<reference evidence="2" key="1">
    <citation type="journal article" date="2019" name="Int. J. Syst. Evol. Microbiol.">
        <title>The Global Catalogue of Microorganisms (GCM) 10K type strain sequencing project: providing services to taxonomists for standard genome sequencing and annotation.</title>
        <authorList>
            <consortium name="The Broad Institute Genomics Platform"/>
            <consortium name="The Broad Institute Genome Sequencing Center for Infectious Disease"/>
            <person name="Wu L."/>
            <person name="Ma J."/>
        </authorList>
    </citation>
    <scope>NUCLEOTIDE SEQUENCE [LARGE SCALE GENOMIC DNA]</scope>
    <source>
        <strain evidence="2">JCM 19134</strain>
    </source>
</reference>
<evidence type="ECO:0000313" key="1">
    <source>
        <dbReference type="EMBL" id="GAA4928477.1"/>
    </source>
</evidence>
<proteinExistence type="predicted"/>
<keyword evidence="2" id="KW-1185">Reference proteome</keyword>
<accession>A0AAV3TVU0</accession>
<name>A0AAV3TVU0_9ALTE</name>
<gene>
    <name evidence="1" type="ORF">GCM10025791_00110</name>
</gene>